<organism evidence="4 5">
    <name type="scientific">Hahella chejuensis (strain KCTC 2396)</name>
    <dbReference type="NCBI Taxonomy" id="349521"/>
    <lineage>
        <taxon>Bacteria</taxon>
        <taxon>Pseudomonadati</taxon>
        <taxon>Pseudomonadota</taxon>
        <taxon>Gammaproteobacteria</taxon>
        <taxon>Oceanospirillales</taxon>
        <taxon>Hahellaceae</taxon>
        <taxon>Hahella</taxon>
    </lineage>
</organism>
<dbReference type="CDD" id="cd10918">
    <property type="entry name" value="CE4_NodB_like_5s_6s"/>
    <property type="match status" value="1"/>
</dbReference>
<dbReference type="GO" id="GO:0045493">
    <property type="term" value="P:xylan catabolic process"/>
    <property type="evidence" value="ECO:0007669"/>
    <property type="project" value="UniProtKB-KW"/>
</dbReference>
<dbReference type="OrthoDB" id="9814639at2"/>
<name>Q2SIJ9_HAHCH</name>
<feature type="domain" description="NodB homology" evidence="3">
    <location>
        <begin position="225"/>
        <end position="294"/>
    </location>
</feature>
<evidence type="ECO:0000256" key="1">
    <source>
        <dbReference type="ARBA" id="ARBA00004613"/>
    </source>
</evidence>
<protein>
    <submittedName>
        <fullName evidence="4">Predicted xylanase/chitin deacetylase</fullName>
    </submittedName>
</protein>
<keyword evidence="2" id="KW-0732">Signal</keyword>
<dbReference type="GO" id="GO:0005576">
    <property type="term" value="C:extracellular region"/>
    <property type="evidence" value="ECO:0007669"/>
    <property type="project" value="UniProtKB-SubCell"/>
</dbReference>
<sequence length="342" mass="38555">MKALKNIIKYAVQSVKYAQFRLKAKSFNAPTLYVLTYHRTLPSGDPRRDFEQPGMMIAPEHLKSHIRWLKEIGGEPISLTEWRQMKSNLKPGLYFAVTFDDGWKDNHEFITEFLVGQKIHSTVFLVADYIGTDLLFWPEKLLYLLKETAISKPEAFTLPQFNWLKELGAKLEWPAGLPDTEELDPVVNLCKSLDDATIHQNVDATLSATFGSSPAISSPTQLVDANDIAQMLSTGFIHFGSHTCRHSRLDKLHSIQELRYEIEESKRKISNLTNMPTEIFCYPNGSMSTESQAVVDASYAIACTTVVGNNQATTPLLRLRRHNLHDGNSSSKLSFFSTLSKG</sequence>
<dbReference type="GO" id="GO:0016798">
    <property type="term" value="F:hydrolase activity, acting on glycosyl bonds"/>
    <property type="evidence" value="ECO:0007669"/>
    <property type="project" value="UniProtKB-KW"/>
</dbReference>
<dbReference type="EMBL" id="CP000155">
    <property type="protein sequence ID" value="ABC29525.1"/>
    <property type="molecule type" value="Genomic_DNA"/>
</dbReference>
<keyword evidence="4" id="KW-0858">Xylan degradation</keyword>
<dbReference type="SUPFAM" id="SSF88713">
    <property type="entry name" value="Glycoside hydrolase/deacetylase"/>
    <property type="match status" value="1"/>
</dbReference>
<dbReference type="AlphaFoldDB" id="Q2SIJ9"/>
<dbReference type="Proteomes" id="UP000000238">
    <property type="component" value="Chromosome"/>
</dbReference>
<dbReference type="eggNOG" id="COG0726">
    <property type="taxonomic scope" value="Bacteria"/>
</dbReference>
<keyword evidence="5" id="KW-1185">Reference proteome</keyword>
<keyword evidence="4" id="KW-0119">Carbohydrate metabolism</keyword>
<accession>Q2SIJ9</accession>
<evidence type="ECO:0000313" key="4">
    <source>
        <dbReference type="EMBL" id="ABC29525.1"/>
    </source>
</evidence>
<dbReference type="InterPro" id="IPR002509">
    <property type="entry name" value="NODB_dom"/>
</dbReference>
<dbReference type="InterPro" id="IPR011330">
    <property type="entry name" value="Glyco_hydro/deAcase_b/a-brl"/>
</dbReference>
<dbReference type="InterPro" id="IPR051398">
    <property type="entry name" value="Polysacch_Deacetylase"/>
</dbReference>
<dbReference type="RefSeq" id="WP_011396594.1">
    <property type="nucleotide sequence ID" value="NC_007645.1"/>
</dbReference>
<evidence type="ECO:0000259" key="3">
    <source>
        <dbReference type="Pfam" id="PF01522"/>
    </source>
</evidence>
<dbReference type="PANTHER" id="PTHR34216">
    <property type="match status" value="1"/>
</dbReference>
<gene>
    <name evidence="4" type="ordered locus">HCH_02739</name>
</gene>
<comment type="subcellular location">
    <subcellularLocation>
        <location evidence="1">Secreted</location>
    </subcellularLocation>
</comment>
<evidence type="ECO:0000313" key="5">
    <source>
        <dbReference type="Proteomes" id="UP000000238"/>
    </source>
</evidence>
<reference evidence="4 5" key="1">
    <citation type="journal article" date="2005" name="Nucleic Acids Res.">
        <title>Genomic blueprint of Hahella chejuensis, a marine microbe producing an algicidal agent.</title>
        <authorList>
            <person name="Jeong H."/>
            <person name="Yim J.H."/>
            <person name="Lee C."/>
            <person name="Choi S.-H."/>
            <person name="Park Y.K."/>
            <person name="Yoon S.H."/>
            <person name="Hur C.-G."/>
            <person name="Kang H.-Y."/>
            <person name="Kim D."/>
            <person name="Lee H.H."/>
            <person name="Park K.H."/>
            <person name="Park S.-H."/>
            <person name="Park H.-S."/>
            <person name="Lee H.K."/>
            <person name="Oh T.K."/>
            <person name="Kim J.F."/>
        </authorList>
    </citation>
    <scope>NUCLEOTIDE SEQUENCE [LARGE SCALE GENOMIC DNA]</scope>
    <source>
        <strain evidence="4 5">KCTC 2396</strain>
    </source>
</reference>
<dbReference type="HOGENOM" id="CLU_030024_1_2_6"/>
<dbReference type="PANTHER" id="PTHR34216:SF3">
    <property type="entry name" value="POLY-BETA-1,6-N-ACETYL-D-GLUCOSAMINE N-DEACETYLASE"/>
    <property type="match status" value="1"/>
</dbReference>
<dbReference type="GO" id="GO:0016810">
    <property type="term" value="F:hydrolase activity, acting on carbon-nitrogen (but not peptide) bonds"/>
    <property type="evidence" value="ECO:0007669"/>
    <property type="project" value="InterPro"/>
</dbReference>
<keyword evidence="4" id="KW-0378">Hydrolase</keyword>
<dbReference type="Gene3D" id="3.20.20.370">
    <property type="entry name" value="Glycoside hydrolase/deacetylase"/>
    <property type="match status" value="1"/>
</dbReference>
<keyword evidence="4" id="KW-0326">Glycosidase</keyword>
<keyword evidence="4" id="KW-0624">Polysaccharide degradation</keyword>
<evidence type="ECO:0000256" key="2">
    <source>
        <dbReference type="ARBA" id="ARBA00022729"/>
    </source>
</evidence>
<proteinExistence type="predicted"/>
<dbReference type="KEGG" id="hch:HCH_02739"/>
<dbReference type="STRING" id="349521.HCH_02739"/>
<dbReference type="Pfam" id="PF01522">
    <property type="entry name" value="Polysacc_deac_1"/>
    <property type="match status" value="1"/>
</dbReference>